<protein>
    <recommendedName>
        <fullName evidence="3">Peptidase M10 metallopeptidase domain-containing protein</fullName>
    </recommendedName>
</protein>
<gene>
    <name evidence="1" type="ORF">PZE19_26160</name>
</gene>
<reference evidence="1 2" key="1">
    <citation type="submission" date="2023-03" db="EMBL/GenBank/DDBJ databases">
        <title>Paludisphaera mucosa sp. nov. a novel planctomycete from northern fen.</title>
        <authorList>
            <person name="Ivanova A."/>
        </authorList>
    </citation>
    <scope>NUCLEOTIDE SEQUENCE [LARGE SCALE GENOMIC DNA]</scope>
    <source>
        <strain evidence="1 2">Pla2</strain>
    </source>
</reference>
<evidence type="ECO:0008006" key="3">
    <source>
        <dbReference type="Google" id="ProtNLM"/>
    </source>
</evidence>
<keyword evidence="2" id="KW-1185">Reference proteome</keyword>
<organism evidence="1 2">
    <name type="scientific">Paludisphaera mucosa</name>
    <dbReference type="NCBI Taxonomy" id="3030827"/>
    <lineage>
        <taxon>Bacteria</taxon>
        <taxon>Pseudomonadati</taxon>
        <taxon>Planctomycetota</taxon>
        <taxon>Planctomycetia</taxon>
        <taxon>Isosphaerales</taxon>
        <taxon>Isosphaeraceae</taxon>
        <taxon>Paludisphaera</taxon>
    </lineage>
</organism>
<comment type="caution">
    <text evidence="1">The sequence shown here is derived from an EMBL/GenBank/DDBJ whole genome shotgun (WGS) entry which is preliminary data.</text>
</comment>
<proteinExistence type="predicted"/>
<evidence type="ECO:0000313" key="1">
    <source>
        <dbReference type="EMBL" id="MDG3007263.1"/>
    </source>
</evidence>
<dbReference type="EMBL" id="JARRAG010000002">
    <property type="protein sequence ID" value="MDG3007263.1"/>
    <property type="molecule type" value="Genomic_DNA"/>
</dbReference>
<name>A0ABT6FI40_9BACT</name>
<sequence>MATVHVNLGEIGPHWTKACKKAVADLNALFHRKGVAVVLSASGAEGPSITVRTDSGILGTAVHGKTTAETGDGGRLLRAEVRLPVKVVINTPDGVRQAGPGVLKVIAAHEFVHALGQVEHSSHLMAQTLYKQLGNSPAGDTLKAGAVTLPPLSLASDTVELLKSIWG</sequence>
<accession>A0ABT6FI40</accession>
<dbReference type="RefSeq" id="WP_277863548.1">
    <property type="nucleotide sequence ID" value="NZ_JARRAG010000002.1"/>
</dbReference>
<evidence type="ECO:0000313" key="2">
    <source>
        <dbReference type="Proteomes" id="UP001216907"/>
    </source>
</evidence>
<dbReference type="Proteomes" id="UP001216907">
    <property type="component" value="Unassembled WGS sequence"/>
</dbReference>